<dbReference type="InterPro" id="IPR029061">
    <property type="entry name" value="THDP-binding"/>
</dbReference>
<name>A0A4Q7YPG8_9BACT</name>
<evidence type="ECO:0000313" key="5">
    <source>
        <dbReference type="EMBL" id="RZU39662.1"/>
    </source>
</evidence>
<dbReference type="RefSeq" id="WP_130417841.1">
    <property type="nucleotide sequence ID" value="NZ_SHKW01000001.1"/>
</dbReference>
<comment type="cofactor">
    <cofactor evidence="1">
        <name>thiamine diphosphate</name>
        <dbReference type="ChEBI" id="CHEBI:58937"/>
    </cofactor>
</comment>
<protein>
    <submittedName>
        <fullName evidence="5">TPP-dependent pyruvate/acetoin dehydrogenase alpha subunit</fullName>
    </submittedName>
</protein>
<accession>A0A4Q7YPG8</accession>
<dbReference type="GO" id="GO:0006086">
    <property type="term" value="P:pyruvate decarboxylation to acetyl-CoA"/>
    <property type="evidence" value="ECO:0007669"/>
    <property type="project" value="TreeGrafter"/>
</dbReference>
<comment type="caution">
    <text evidence="5">The sequence shown here is derived from an EMBL/GenBank/DDBJ whole genome shotgun (WGS) entry which is preliminary data.</text>
</comment>
<dbReference type="InterPro" id="IPR050642">
    <property type="entry name" value="PDH_E1_Alpha_Subunit"/>
</dbReference>
<evidence type="ECO:0000256" key="3">
    <source>
        <dbReference type="ARBA" id="ARBA00023052"/>
    </source>
</evidence>
<reference evidence="5 6" key="1">
    <citation type="submission" date="2019-02" db="EMBL/GenBank/DDBJ databases">
        <title>Genomic Encyclopedia of Archaeal and Bacterial Type Strains, Phase II (KMG-II): from individual species to whole genera.</title>
        <authorList>
            <person name="Goeker M."/>
        </authorList>
    </citation>
    <scope>NUCLEOTIDE SEQUENCE [LARGE SCALE GENOMIC DNA]</scope>
    <source>
        <strain evidence="5 6">DSM 18101</strain>
    </source>
</reference>
<dbReference type="PANTHER" id="PTHR11516:SF60">
    <property type="entry name" value="PYRUVATE DEHYDROGENASE E1 COMPONENT SUBUNIT ALPHA"/>
    <property type="match status" value="1"/>
</dbReference>
<sequence length="285" mass="30815">MTAKSTGEAGENPLVPNAKLRQMYTKMLEARMLEEAVRKRAAAKGNKRIATIRGQEAVRVSTTIELMEDDLVSDTEPTAGMGLLLGGDGASLLRGFTRGKSEHDKVLLEAGVSRTLRGGKEEEERLRLSVGAALALKTQGRKGIVVAYSRKGELTPAAWRRVLAPAVELDLPILFVVLGRKASQKKGAERAEACNAARAAGVPAIQVDACDAVALYRVMQESLGRTRGSDGPVLIETVSWRLEGTRGGVDDPLEHLKEFLVGRKICSAAWFEQIGKTTRRRLASK</sequence>
<evidence type="ECO:0000259" key="4">
    <source>
        <dbReference type="Pfam" id="PF00676"/>
    </source>
</evidence>
<evidence type="ECO:0000313" key="6">
    <source>
        <dbReference type="Proteomes" id="UP000292958"/>
    </source>
</evidence>
<proteinExistence type="predicted"/>
<dbReference type="OrthoDB" id="119428at2"/>
<keyword evidence="5" id="KW-0670">Pyruvate</keyword>
<dbReference type="Proteomes" id="UP000292958">
    <property type="component" value="Unassembled WGS sequence"/>
</dbReference>
<organism evidence="5 6">
    <name type="scientific">Edaphobacter modestus</name>
    <dbReference type="NCBI Taxonomy" id="388466"/>
    <lineage>
        <taxon>Bacteria</taxon>
        <taxon>Pseudomonadati</taxon>
        <taxon>Acidobacteriota</taxon>
        <taxon>Terriglobia</taxon>
        <taxon>Terriglobales</taxon>
        <taxon>Acidobacteriaceae</taxon>
        <taxon>Edaphobacter</taxon>
    </lineage>
</organism>
<evidence type="ECO:0000256" key="2">
    <source>
        <dbReference type="ARBA" id="ARBA00023002"/>
    </source>
</evidence>
<gene>
    <name evidence="5" type="ORF">BDD14_1051</name>
</gene>
<dbReference type="AlphaFoldDB" id="A0A4Q7YPG8"/>
<feature type="domain" description="Dehydrogenase E1 component" evidence="4">
    <location>
        <begin position="26"/>
        <end position="246"/>
    </location>
</feature>
<dbReference type="Pfam" id="PF00676">
    <property type="entry name" value="E1_dh"/>
    <property type="match status" value="1"/>
</dbReference>
<dbReference type="PANTHER" id="PTHR11516">
    <property type="entry name" value="PYRUVATE DEHYDROGENASE E1 COMPONENT, ALPHA SUBUNIT BACTERIAL AND ORGANELLAR"/>
    <property type="match status" value="1"/>
</dbReference>
<dbReference type="EMBL" id="SHKW01000001">
    <property type="protein sequence ID" value="RZU39662.1"/>
    <property type="molecule type" value="Genomic_DNA"/>
</dbReference>
<dbReference type="InterPro" id="IPR001017">
    <property type="entry name" value="DH_E1"/>
</dbReference>
<keyword evidence="3" id="KW-0786">Thiamine pyrophosphate</keyword>
<dbReference type="SUPFAM" id="SSF52518">
    <property type="entry name" value="Thiamin diphosphate-binding fold (THDP-binding)"/>
    <property type="match status" value="1"/>
</dbReference>
<dbReference type="Gene3D" id="3.40.50.970">
    <property type="match status" value="1"/>
</dbReference>
<dbReference type="GO" id="GO:0004739">
    <property type="term" value="F:pyruvate dehydrogenase (acetyl-transferring) activity"/>
    <property type="evidence" value="ECO:0007669"/>
    <property type="project" value="TreeGrafter"/>
</dbReference>
<keyword evidence="2" id="KW-0560">Oxidoreductase</keyword>
<evidence type="ECO:0000256" key="1">
    <source>
        <dbReference type="ARBA" id="ARBA00001964"/>
    </source>
</evidence>
<keyword evidence="6" id="KW-1185">Reference proteome</keyword>